<dbReference type="AlphaFoldDB" id="A0A819NNX8"/>
<accession>A0A819NNX8</accession>
<organism evidence="3 4">
    <name type="scientific">Adineta steineri</name>
    <dbReference type="NCBI Taxonomy" id="433720"/>
    <lineage>
        <taxon>Eukaryota</taxon>
        <taxon>Metazoa</taxon>
        <taxon>Spiralia</taxon>
        <taxon>Gnathifera</taxon>
        <taxon>Rotifera</taxon>
        <taxon>Eurotatoria</taxon>
        <taxon>Bdelloidea</taxon>
        <taxon>Adinetida</taxon>
        <taxon>Adinetidae</taxon>
        <taxon>Adineta</taxon>
    </lineage>
</organism>
<feature type="chain" id="PRO_5036415759" evidence="1">
    <location>
        <begin position="24"/>
        <end position="193"/>
    </location>
</feature>
<evidence type="ECO:0000313" key="4">
    <source>
        <dbReference type="Proteomes" id="UP000663881"/>
    </source>
</evidence>
<sequence length="193" mass="21355">MRYLYSHIFFVFAAVTPLDSTDAVIMGIYDTQAGGNSRRATPDFGISQYLLGEAPPNAADGDLSTKYRGFGTCSNGDYDLSCGLNTGFYLVSNRDEMLITGFQVCTANDHPERDPMTVTLEGTNRSERALIFGSNWNLIYSGNCGLSINPDRNTCGLLQPLNNSIYYKNYRFLVSSKRHASDSVQYSEVKLFG</sequence>
<evidence type="ECO:0000313" key="3">
    <source>
        <dbReference type="EMBL" id="CAF3999936.1"/>
    </source>
</evidence>
<evidence type="ECO:0000256" key="1">
    <source>
        <dbReference type="SAM" id="SignalP"/>
    </source>
</evidence>
<dbReference type="Proteomes" id="UP000663891">
    <property type="component" value="Unassembled WGS sequence"/>
</dbReference>
<feature type="signal peptide" evidence="1">
    <location>
        <begin position="1"/>
        <end position="23"/>
    </location>
</feature>
<dbReference type="EMBL" id="CAJNON010000839">
    <property type="protein sequence ID" value="CAF1389818.1"/>
    <property type="molecule type" value="Genomic_DNA"/>
</dbReference>
<reference evidence="3" key="1">
    <citation type="submission" date="2021-02" db="EMBL/GenBank/DDBJ databases">
        <authorList>
            <person name="Nowell W R."/>
        </authorList>
    </citation>
    <scope>NUCLEOTIDE SEQUENCE</scope>
</reference>
<gene>
    <name evidence="3" type="ORF">OKA104_LOCUS29719</name>
    <name evidence="2" type="ORF">VCS650_LOCUS35883</name>
</gene>
<dbReference type="OrthoDB" id="10002667at2759"/>
<dbReference type="Proteomes" id="UP000663881">
    <property type="component" value="Unassembled WGS sequence"/>
</dbReference>
<protein>
    <submittedName>
        <fullName evidence="3">Uncharacterized protein</fullName>
    </submittedName>
</protein>
<dbReference type="EMBL" id="CAJOAY010003069">
    <property type="protein sequence ID" value="CAF3999936.1"/>
    <property type="molecule type" value="Genomic_DNA"/>
</dbReference>
<keyword evidence="1" id="KW-0732">Signal</keyword>
<proteinExistence type="predicted"/>
<name>A0A819NNX8_9BILA</name>
<comment type="caution">
    <text evidence="3">The sequence shown here is derived from an EMBL/GenBank/DDBJ whole genome shotgun (WGS) entry which is preliminary data.</text>
</comment>
<evidence type="ECO:0000313" key="2">
    <source>
        <dbReference type="EMBL" id="CAF1389818.1"/>
    </source>
</evidence>